<dbReference type="AlphaFoldDB" id="A0AAV5QZL5"/>
<protein>
    <submittedName>
        <fullName evidence="2">Uncharacterized protein</fullName>
    </submittedName>
</protein>
<accession>A0AAV5QZL5</accession>
<name>A0AAV5QZL5_PICKL</name>
<feature type="compositionally biased region" description="Polar residues" evidence="1">
    <location>
        <begin position="193"/>
        <end position="204"/>
    </location>
</feature>
<dbReference type="EMBL" id="BTGB01000001">
    <property type="protein sequence ID" value="GMM44649.1"/>
    <property type="molecule type" value="Genomic_DNA"/>
</dbReference>
<evidence type="ECO:0000313" key="2">
    <source>
        <dbReference type="EMBL" id="GMM44649.1"/>
    </source>
</evidence>
<reference evidence="2 3" key="1">
    <citation type="journal article" date="2023" name="Elife">
        <title>Identification of key yeast species and microbe-microbe interactions impacting larval growth of Drosophila in the wild.</title>
        <authorList>
            <person name="Mure A."/>
            <person name="Sugiura Y."/>
            <person name="Maeda R."/>
            <person name="Honda K."/>
            <person name="Sakurai N."/>
            <person name="Takahashi Y."/>
            <person name="Watada M."/>
            <person name="Katoh T."/>
            <person name="Gotoh A."/>
            <person name="Gotoh Y."/>
            <person name="Taniguchi I."/>
            <person name="Nakamura K."/>
            <person name="Hayashi T."/>
            <person name="Katayama T."/>
            <person name="Uemura T."/>
            <person name="Hattori Y."/>
        </authorList>
    </citation>
    <scope>NUCLEOTIDE SEQUENCE [LARGE SCALE GENOMIC DNA]</scope>
    <source>
        <strain evidence="2 3">PK-24</strain>
    </source>
</reference>
<sequence length="310" mass="35175">MVPITDIVETVSFGLVSKLRKKTHIYDDHVQTIKEKDENSIDFNCKHITKKMTKSSSVCNTISNTIDENFNRHNSVKVKKSKSEEQFKPEIITAAYTFNNSLPMIQSQSSSSFPSYDSNHQDVFTRSKSLNYTSNYSYKRPNAIFSIHDDDNNKFRESSKSLSPTRSSIPIPKHSSHSMKDCFDRTFKTLSSKNNTLNNDNINQSKRTNSSSTLTNSSLKSKKSTGSTINSSTISHRRVTIADNVTDMESGEKLAVNNNADDTNTRKSHSKNLQYNVYNDGNETDNSSFYSFSEQHQFKLVLDDHITPEL</sequence>
<organism evidence="2 3">
    <name type="scientific">Pichia kluyveri</name>
    <name type="common">Yeast</name>
    <dbReference type="NCBI Taxonomy" id="36015"/>
    <lineage>
        <taxon>Eukaryota</taxon>
        <taxon>Fungi</taxon>
        <taxon>Dikarya</taxon>
        <taxon>Ascomycota</taxon>
        <taxon>Saccharomycotina</taxon>
        <taxon>Pichiomycetes</taxon>
        <taxon>Pichiales</taxon>
        <taxon>Pichiaceae</taxon>
        <taxon>Pichia</taxon>
    </lineage>
</organism>
<evidence type="ECO:0000313" key="3">
    <source>
        <dbReference type="Proteomes" id="UP001378960"/>
    </source>
</evidence>
<feature type="region of interest" description="Disordered" evidence="1">
    <location>
        <begin position="193"/>
        <end position="233"/>
    </location>
</feature>
<dbReference type="Proteomes" id="UP001378960">
    <property type="component" value="Unassembled WGS sequence"/>
</dbReference>
<proteinExistence type="predicted"/>
<comment type="caution">
    <text evidence="2">The sequence shown here is derived from an EMBL/GenBank/DDBJ whole genome shotgun (WGS) entry which is preliminary data.</text>
</comment>
<gene>
    <name evidence="2" type="ORF">DAPK24_012240</name>
</gene>
<feature type="region of interest" description="Disordered" evidence="1">
    <location>
        <begin position="156"/>
        <end position="180"/>
    </location>
</feature>
<evidence type="ECO:0000256" key="1">
    <source>
        <dbReference type="SAM" id="MobiDB-lite"/>
    </source>
</evidence>
<feature type="compositionally biased region" description="Low complexity" evidence="1">
    <location>
        <begin position="205"/>
        <end position="233"/>
    </location>
</feature>
<keyword evidence="3" id="KW-1185">Reference proteome</keyword>